<protein>
    <submittedName>
        <fullName evidence="7">E3 ubiquitin-protein ligase RNF170-like isoform X1</fullName>
    </submittedName>
</protein>
<keyword evidence="5" id="KW-0812">Transmembrane</keyword>
<reference evidence="7" key="1">
    <citation type="submission" date="2020-09" db="EMBL/GenBank/DDBJ databases">
        <title>Genome-Enabled Discovery of Anthraquinone Biosynthesis in Senna tora.</title>
        <authorList>
            <person name="Kang S.-H."/>
            <person name="Pandey R.P."/>
            <person name="Lee C.-M."/>
            <person name="Sim J.-S."/>
            <person name="Jeong J.-T."/>
            <person name="Choi B.-S."/>
            <person name="Jung M."/>
            <person name="Ginzburg D."/>
            <person name="Zhao K."/>
            <person name="Won S.Y."/>
            <person name="Oh T.-J."/>
            <person name="Yu Y."/>
            <person name="Kim N.-H."/>
            <person name="Lee O.R."/>
            <person name="Lee T.-H."/>
            <person name="Bashyal P."/>
            <person name="Kim T.-S."/>
            <person name="Lee W.-H."/>
            <person name="Kawkins C."/>
            <person name="Kim C.-K."/>
            <person name="Kim J.S."/>
            <person name="Ahn B.O."/>
            <person name="Rhee S.Y."/>
            <person name="Sohng J.K."/>
        </authorList>
    </citation>
    <scope>NUCLEOTIDE SEQUENCE</scope>
    <source>
        <tissue evidence="7">Leaf</tissue>
    </source>
</reference>
<evidence type="ECO:0000256" key="2">
    <source>
        <dbReference type="ARBA" id="ARBA00022771"/>
    </source>
</evidence>
<sequence>MATHCTMDLPPGDDCCPVCHGDFNLPCRTSCSHWFCGDCILRVWLHGDAMKQCRCPMCCRYFSNLAPFQAAFDCSQDPESNKIMENVRRYNRLHIGGMQGLIQKLFDLPFFVRMALQDMMDPDKTSSYLTRVRLFAMIIGVIYVLNPFDFLPLAKRDILNLFDIYATTFVTIIHIIAVCRARRLIQR</sequence>
<dbReference type="SMART" id="SM00184">
    <property type="entry name" value="RING"/>
    <property type="match status" value="1"/>
</dbReference>
<keyword evidence="2 4" id="KW-0863">Zinc-finger</keyword>
<dbReference type="Pfam" id="PF13445">
    <property type="entry name" value="zf-RING_UBOX"/>
    <property type="match status" value="1"/>
</dbReference>
<evidence type="ECO:0000259" key="6">
    <source>
        <dbReference type="PROSITE" id="PS50089"/>
    </source>
</evidence>
<accession>A0A834XCL5</accession>
<dbReference type="InterPro" id="IPR027370">
    <property type="entry name" value="Znf-RING_euk"/>
</dbReference>
<feature type="transmembrane region" description="Helical" evidence="5">
    <location>
        <begin position="128"/>
        <end position="146"/>
    </location>
</feature>
<dbReference type="GO" id="GO:0008270">
    <property type="term" value="F:zinc ion binding"/>
    <property type="evidence" value="ECO:0007669"/>
    <property type="project" value="UniProtKB-KW"/>
</dbReference>
<evidence type="ECO:0000256" key="3">
    <source>
        <dbReference type="ARBA" id="ARBA00022833"/>
    </source>
</evidence>
<evidence type="ECO:0000313" key="8">
    <source>
        <dbReference type="Proteomes" id="UP000634136"/>
    </source>
</evidence>
<dbReference type="InterPro" id="IPR001841">
    <property type="entry name" value="Znf_RING"/>
</dbReference>
<dbReference type="PANTHER" id="PTHR22894:SF4">
    <property type="entry name" value="E3 UBIQUITIN-PROTEIN LIGASE RNF170-LIKE ISOFORM X1"/>
    <property type="match status" value="1"/>
</dbReference>
<dbReference type="OrthoDB" id="9049620at2759"/>
<dbReference type="InterPro" id="IPR013083">
    <property type="entry name" value="Znf_RING/FYVE/PHD"/>
</dbReference>
<dbReference type="Gene3D" id="3.30.40.10">
    <property type="entry name" value="Zinc/RING finger domain, C3HC4 (zinc finger)"/>
    <property type="match status" value="1"/>
</dbReference>
<dbReference type="InterPro" id="IPR017907">
    <property type="entry name" value="Znf_RING_CS"/>
</dbReference>
<keyword evidence="5" id="KW-1133">Transmembrane helix</keyword>
<dbReference type="InterPro" id="IPR038896">
    <property type="entry name" value="RNF170"/>
</dbReference>
<dbReference type="PANTHER" id="PTHR22894">
    <property type="entry name" value="RING-TYPE DOMAIN-CONTAINING PROTEIN"/>
    <property type="match status" value="1"/>
</dbReference>
<feature type="transmembrane region" description="Helical" evidence="5">
    <location>
        <begin position="158"/>
        <end position="179"/>
    </location>
</feature>
<evidence type="ECO:0000256" key="4">
    <source>
        <dbReference type="PROSITE-ProRule" id="PRU00175"/>
    </source>
</evidence>
<proteinExistence type="predicted"/>
<dbReference type="SUPFAM" id="SSF57850">
    <property type="entry name" value="RING/U-box"/>
    <property type="match status" value="1"/>
</dbReference>
<organism evidence="7 8">
    <name type="scientific">Senna tora</name>
    <dbReference type="NCBI Taxonomy" id="362788"/>
    <lineage>
        <taxon>Eukaryota</taxon>
        <taxon>Viridiplantae</taxon>
        <taxon>Streptophyta</taxon>
        <taxon>Embryophyta</taxon>
        <taxon>Tracheophyta</taxon>
        <taxon>Spermatophyta</taxon>
        <taxon>Magnoliopsida</taxon>
        <taxon>eudicotyledons</taxon>
        <taxon>Gunneridae</taxon>
        <taxon>Pentapetalae</taxon>
        <taxon>rosids</taxon>
        <taxon>fabids</taxon>
        <taxon>Fabales</taxon>
        <taxon>Fabaceae</taxon>
        <taxon>Caesalpinioideae</taxon>
        <taxon>Cassia clade</taxon>
        <taxon>Senna</taxon>
    </lineage>
</organism>
<gene>
    <name evidence="7" type="ORF">G2W53_005038</name>
</gene>
<dbReference type="PROSITE" id="PS00518">
    <property type="entry name" value="ZF_RING_1"/>
    <property type="match status" value="1"/>
</dbReference>
<keyword evidence="3" id="KW-0862">Zinc</keyword>
<name>A0A834XCL5_9FABA</name>
<keyword evidence="5" id="KW-0472">Membrane</keyword>
<comment type="caution">
    <text evidence="7">The sequence shown here is derived from an EMBL/GenBank/DDBJ whole genome shotgun (WGS) entry which is preliminary data.</text>
</comment>
<dbReference type="Proteomes" id="UP000634136">
    <property type="component" value="Unassembled WGS sequence"/>
</dbReference>
<evidence type="ECO:0000313" key="7">
    <source>
        <dbReference type="EMBL" id="KAF7842740.1"/>
    </source>
</evidence>
<keyword evidence="1" id="KW-0479">Metal-binding</keyword>
<evidence type="ECO:0000256" key="5">
    <source>
        <dbReference type="SAM" id="Phobius"/>
    </source>
</evidence>
<dbReference type="AlphaFoldDB" id="A0A834XCL5"/>
<dbReference type="PROSITE" id="PS50089">
    <property type="entry name" value="ZF_RING_2"/>
    <property type="match status" value="1"/>
</dbReference>
<evidence type="ECO:0000256" key="1">
    <source>
        <dbReference type="ARBA" id="ARBA00022723"/>
    </source>
</evidence>
<feature type="domain" description="RING-type" evidence="6">
    <location>
        <begin position="16"/>
        <end position="58"/>
    </location>
</feature>
<keyword evidence="8" id="KW-1185">Reference proteome</keyword>
<dbReference type="GO" id="GO:0061630">
    <property type="term" value="F:ubiquitin protein ligase activity"/>
    <property type="evidence" value="ECO:0007669"/>
    <property type="project" value="InterPro"/>
</dbReference>
<dbReference type="EMBL" id="JAAIUW010000002">
    <property type="protein sequence ID" value="KAF7842740.1"/>
    <property type="molecule type" value="Genomic_DNA"/>
</dbReference>